<accession>A0ABT0GP43</accession>
<dbReference type="InterPro" id="IPR002508">
    <property type="entry name" value="MurNAc-LAA_cat"/>
</dbReference>
<dbReference type="EC" id="3.5.1.28" evidence="2"/>
<dbReference type="Proteomes" id="UP001431221">
    <property type="component" value="Unassembled WGS sequence"/>
</dbReference>
<dbReference type="Pfam" id="PF01520">
    <property type="entry name" value="Amidase_3"/>
    <property type="match status" value="1"/>
</dbReference>
<reference evidence="6" key="1">
    <citation type="submission" date="2022-04" db="EMBL/GenBank/DDBJ databases">
        <title>Roseibium sp. CAU 1639 isolated from mud.</title>
        <authorList>
            <person name="Kim W."/>
        </authorList>
    </citation>
    <scope>NUCLEOTIDE SEQUENCE</scope>
    <source>
        <strain evidence="6">CAU 1639</strain>
    </source>
</reference>
<feature type="region of interest" description="Disordered" evidence="4">
    <location>
        <begin position="169"/>
        <end position="190"/>
    </location>
</feature>
<comment type="catalytic activity">
    <reaction evidence="1">
        <text>Hydrolyzes the link between N-acetylmuramoyl residues and L-amino acid residues in certain cell-wall glycopeptides.</text>
        <dbReference type="EC" id="3.5.1.28"/>
    </reaction>
</comment>
<dbReference type="PANTHER" id="PTHR30404:SF0">
    <property type="entry name" value="N-ACETYLMURAMOYL-L-ALANINE AMIDASE AMIC"/>
    <property type="match status" value="1"/>
</dbReference>
<organism evidence="6 7">
    <name type="scientific">Roseibium sediminicola</name>
    <dbReference type="NCBI Taxonomy" id="2933272"/>
    <lineage>
        <taxon>Bacteria</taxon>
        <taxon>Pseudomonadati</taxon>
        <taxon>Pseudomonadota</taxon>
        <taxon>Alphaproteobacteria</taxon>
        <taxon>Hyphomicrobiales</taxon>
        <taxon>Stappiaceae</taxon>
        <taxon>Roseibium</taxon>
    </lineage>
</organism>
<feature type="domain" description="MurNAc-LAA" evidence="5">
    <location>
        <begin position="253"/>
        <end position="409"/>
    </location>
</feature>
<dbReference type="Pfam" id="PF11741">
    <property type="entry name" value="AMIN"/>
    <property type="match status" value="1"/>
</dbReference>
<gene>
    <name evidence="6" type="ORF">M0H32_03370</name>
</gene>
<keyword evidence="3" id="KW-0378">Hydrolase</keyword>
<dbReference type="Gene3D" id="2.60.40.3500">
    <property type="match status" value="1"/>
</dbReference>
<dbReference type="EMBL" id="JALNMJ010000002">
    <property type="protein sequence ID" value="MCK7611192.1"/>
    <property type="molecule type" value="Genomic_DNA"/>
</dbReference>
<comment type="caution">
    <text evidence="6">The sequence shown here is derived from an EMBL/GenBank/DDBJ whole genome shotgun (WGS) entry which is preliminary data.</text>
</comment>
<dbReference type="SUPFAM" id="SSF53187">
    <property type="entry name" value="Zn-dependent exopeptidases"/>
    <property type="match status" value="1"/>
</dbReference>
<evidence type="ECO:0000256" key="3">
    <source>
        <dbReference type="ARBA" id="ARBA00022801"/>
    </source>
</evidence>
<evidence type="ECO:0000259" key="5">
    <source>
        <dbReference type="SMART" id="SM00646"/>
    </source>
</evidence>
<evidence type="ECO:0000256" key="1">
    <source>
        <dbReference type="ARBA" id="ARBA00001561"/>
    </source>
</evidence>
<evidence type="ECO:0000313" key="6">
    <source>
        <dbReference type="EMBL" id="MCK7611192.1"/>
    </source>
</evidence>
<dbReference type="InterPro" id="IPR050695">
    <property type="entry name" value="N-acetylmuramoyl_amidase_3"/>
</dbReference>
<evidence type="ECO:0000313" key="7">
    <source>
        <dbReference type="Proteomes" id="UP001431221"/>
    </source>
</evidence>
<keyword evidence="7" id="KW-1185">Reference proteome</keyword>
<dbReference type="RefSeq" id="WP_248150700.1">
    <property type="nucleotide sequence ID" value="NZ_JALNMJ010000002.1"/>
</dbReference>
<dbReference type="SMART" id="SM00646">
    <property type="entry name" value="Ami_3"/>
    <property type="match status" value="1"/>
</dbReference>
<evidence type="ECO:0000256" key="2">
    <source>
        <dbReference type="ARBA" id="ARBA00011901"/>
    </source>
</evidence>
<name>A0ABT0GP43_9HYPH</name>
<dbReference type="PANTHER" id="PTHR30404">
    <property type="entry name" value="N-ACETYLMURAMOYL-L-ALANINE AMIDASE"/>
    <property type="match status" value="1"/>
</dbReference>
<proteinExistence type="predicted"/>
<sequence length="425" mass="46330">MQPERILRRTAAGSQLGALGLLLAVMAAVLGVFATPSLAQTEKPVVTGARVAGDETRTRFVLDMDRQVTPVISGLASPYRLIIDLPEVSFSIPGDAGKAGRGLVADWRFGLFAVGKSRVVMDLKGPVEVDKTFFLPSVDDQPARLVVDLVSASPDAFAAFVEKSRSGRAEQVKKTAPKSDRLTDPKNKEKPLIVLDPGHGGIDNGATGVHGTLEKAIVLEFAKLLKTRLDEGGLYDVRLTRDDDTFVPLSRRVEIGHELEADLFISIHADSVRRGQKFARGATVYTISDKASDQLAEDIAQSENMSDVIAGVELREEPTEVADILIDLARRETRSFSVHFARSLVSELESAVRLINNPHRSAGFRVLKAHDVPSVLVELGYLSNEHDEKLLVSDEWQQRMAGAMTEAVHGFFRPRLARQQGAPSQ</sequence>
<protein>
    <recommendedName>
        <fullName evidence="2">N-acetylmuramoyl-L-alanine amidase</fullName>
        <ecNumber evidence="2">3.5.1.28</ecNumber>
    </recommendedName>
</protein>
<dbReference type="CDD" id="cd02696">
    <property type="entry name" value="MurNAc-LAA"/>
    <property type="match status" value="1"/>
</dbReference>
<dbReference type="InterPro" id="IPR021731">
    <property type="entry name" value="AMIN_dom"/>
</dbReference>
<dbReference type="Gene3D" id="3.40.630.40">
    <property type="entry name" value="Zn-dependent exopeptidases"/>
    <property type="match status" value="1"/>
</dbReference>
<evidence type="ECO:0000256" key="4">
    <source>
        <dbReference type="SAM" id="MobiDB-lite"/>
    </source>
</evidence>